<gene>
    <name evidence="2" type="ORF">BU16DRAFT_128380</name>
</gene>
<feature type="domain" description="HD/PDEase" evidence="1">
    <location>
        <begin position="30"/>
        <end position="159"/>
    </location>
</feature>
<dbReference type="PANTHER" id="PTHR33594:SF1">
    <property type="entry name" value="HD_PDEASE DOMAIN-CONTAINING PROTEIN"/>
    <property type="match status" value="1"/>
</dbReference>
<dbReference type="InterPro" id="IPR006674">
    <property type="entry name" value="HD_domain"/>
</dbReference>
<dbReference type="Pfam" id="PF01966">
    <property type="entry name" value="HD"/>
    <property type="match status" value="1"/>
</dbReference>
<proteinExistence type="predicted"/>
<keyword evidence="3" id="KW-1185">Reference proteome</keyword>
<dbReference type="Gene3D" id="1.10.3210.50">
    <property type="match status" value="1"/>
</dbReference>
<dbReference type="EMBL" id="MU004195">
    <property type="protein sequence ID" value="KAF2491778.1"/>
    <property type="molecule type" value="Genomic_DNA"/>
</dbReference>
<sequence length="219" mass="24684">MENALPIPTEKKAVFAKVREFVENYMSAYDSSHDWSHIQRVTSNGLRIFLGEKEINPWFTESLDPTAIFMGCLMHDVGDHKYVTGVPNPNEISDALVSLGVDAQLAMKVQEIGTWVSYSKEAKDPETSHAMLKKHPELRIVQDADRLDAIGAVGVGRCFTYHGAKGTGSMQYSIDHYDEKLLKLETMMKTETGTKLARERTGVLRMIKEAWEKETELAF</sequence>
<evidence type="ECO:0000313" key="3">
    <source>
        <dbReference type="Proteomes" id="UP000799750"/>
    </source>
</evidence>
<evidence type="ECO:0000313" key="2">
    <source>
        <dbReference type="EMBL" id="KAF2491778.1"/>
    </source>
</evidence>
<dbReference type="CDD" id="cd00077">
    <property type="entry name" value="HDc"/>
    <property type="match status" value="1"/>
</dbReference>
<dbReference type="Proteomes" id="UP000799750">
    <property type="component" value="Unassembled WGS sequence"/>
</dbReference>
<evidence type="ECO:0000259" key="1">
    <source>
        <dbReference type="SMART" id="SM00471"/>
    </source>
</evidence>
<dbReference type="SUPFAM" id="SSF109604">
    <property type="entry name" value="HD-domain/PDEase-like"/>
    <property type="match status" value="1"/>
</dbReference>
<dbReference type="InterPro" id="IPR003607">
    <property type="entry name" value="HD/PDEase_dom"/>
</dbReference>
<dbReference type="SMART" id="SM00471">
    <property type="entry name" value="HDc"/>
    <property type="match status" value="1"/>
</dbReference>
<dbReference type="PANTHER" id="PTHR33594">
    <property type="entry name" value="SUPERFAMILY HYDROLASE, PUTATIVE (AFU_ORTHOLOGUE AFUA_1G03035)-RELATED"/>
    <property type="match status" value="1"/>
</dbReference>
<dbReference type="OrthoDB" id="16547at2759"/>
<accession>A0A6A6QH78</accession>
<reference evidence="2" key="1">
    <citation type="journal article" date="2020" name="Stud. Mycol.">
        <title>101 Dothideomycetes genomes: a test case for predicting lifestyles and emergence of pathogens.</title>
        <authorList>
            <person name="Haridas S."/>
            <person name="Albert R."/>
            <person name="Binder M."/>
            <person name="Bloem J."/>
            <person name="Labutti K."/>
            <person name="Salamov A."/>
            <person name="Andreopoulos B."/>
            <person name="Baker S."/>
            <person name="Barry K."/>
            <person name="Bills G."/>
            <person name="Bluhm B."/>
            <person name="Cannon C."/>
            <person name="Castanera R."/>
            <person name="Culley D."/>
            <person name="Daum C."/>
            <person name="Ezra D."/>
            <person name="Gonzalez J."/>
            <person name="Henrissat B."/>
            <person name="Kuo A."/>
            <person name="Liang C."/>
            <person name="Lipzen A."/>
            <person name="Lutzoni F."/>
            <person name="Magnuson J."/>
            <person name="Mondo S."/>
            <person name="Nolan M."/>
            <person name="Ohm R."/>
            <person name="Pangilinan J."/>
            <person name="Park H.-J."/>
            <person name="Ramirez L."/>
            <person name="Alfaro M."/>
            <person name="Sun H."/>
            <person name="Tritt A."/>
            <person name="Yoshinaga Y."/>
            <person name="Zwiers L.-H."/>
            <person name="Turgeon B."/>
            <person name="Goodwin S."/>
            <person name="Spatafora J."/>
            <person name="Crous P."/>
            <person name="Grigoriev I."/>
        </authorList>
    </citation>
    <scope>NUCLEOTIDE SEQUENCE</scope>
    <source>
        <strain evidence="2">CBS 269.34</strain>
    </source>
</reference>
<dbReference type="AlphaFoldDB" id="A0A6A6QH78"/>
<protein>
    <recommendedName>
        <fullName evidence="1">HD/PDEase domain-containing protein</fullName>
    </recommendedName>
</protein>
<organism evidence="2 3">
    <name type="scientific">Lophium mytilinum</name>
    <dbReference type="NCBI Taxonomy" id="390894"/>
    <lineage>
        <taxon>Eukaryota</taxon>
        <taxon>Fungi</taxon>
        <taxon>Dikarya</taxon>
        <taxon>Ascomycota</taxon>
        <taxon>Pezizomycotina</taxon>
        <taxon>Dothideomycetes</taxon>
        <taxon>Pleosporomycetidae</taxon>
        <taxon>Mytilinidiales</taxon>
        <taxon>Mytilinidiaceae</taxon>
        <taxon>Lophium</taxon>
    </lineage>
</organism>
<name>A0A6A6QH78_9PEZI</name>